<dbReference type="InterPro" id="IPR026870">
    <property type="entry name" value="Zinc_ribbon_dom"/>
</dbReference>
<feature type="transmembrane region" description="Helical" evidence="2">
    <location>
        <begin position="30"/>
        <end position="55"/>
    </location>
</feature>
<protein>
    <submittedName>
        <fullName evidence="4">Zinc ribbon domain-containing protein</fullName>
    </submittedName>
</protein>
<dbReference type="Pfam" id="PF13240">
    <property type="entry name" value="Zn_Ribbon_1"/>
    <property type="match status" value="1"/>
</dbReference>
<feature type="region of interest" description="Disordered" evidence="1">
    <location>
        <begin position="225"/>
        <end position="248"/>
    </location>
</feature>
<evidence type="ECO:0000256" key="2">
    <source>
        <dbReference type="SAM" id="Phobius"/>
    </source>
</evidence>
<name>A0A5B9D829_9ARCH</name>
<feature type="transmembrane region" description="Helical" evidence="2">
    <location>
        <begin position="61"/>
        <end position="88"/>
    </location>
</feature>
<proteinExistence type="predicted"/>
<gene>
    <name evidence="4" type="ORF">DSAG12_01037</name>
</gene>
<feature type="domain" description="Zinc-ribbon" evidence="3">
    <location>
        <begin position="302"/>
        <end position="322"/>
    </location>
</feature>
<evidence type="ECO:0000313" key="4">
    <source>
        <dbReference type="EMBL" id="QEE15213.1"/>
    </source>
</evidence>
<dbReference type="AlphaFoldDB" id="A0A5B9D829"/>
<evidence type="ECO:0000259" key="3">
    <source>
        <dbReference type="Pfam" id="PF13240"/>
    </source>
</evidence>
<dbReference type="GeneID" id="41329035"/>
<reference evidence="4 5" key="1">
    <citation type="journal article" date="2020" name="Nature">
        <title>Isolation of an archaeon at the prokaryote-eukaryote interface.</title>
        <authorList>
            <person name="Imachi H."/>
            <person name="Nobu M.K."/>
            <person name="Nakahara N."/>
            <person name="Morono Y."/>
            <person name="Ogawara M."/>
            <person name="Takaki Y."/>
            <person name="Takano Y."/>
            <person name="Uematsu K."/>
            <person name="Ikuta T."/>
            <person name="Ito M."/>
            <person name="Matsui Y."/>
            <person name="Miyazaki M."/>
            <person name="Murata K."/>
            <person name="Saito Y."/>
            <person name="Sakai S."/>
            <person name="Song C."/>
            <person name="Tasumi E."/>
            <person name="Yamanaka Y."/>
            <person name="Yamaguchi T."/>
            <person name="Kamagata Y."/>
            <person name="Tamaki H."/>
            <person name="Takai K."/>
        </authorList>
    </citation>
    <scope>NUCLEOTIDE SEQUENCE [LARGE SCALE GENOMIC DNA]</scope>
    <source>
        <strain evidence="4 5">MK-D1</strain>
    </source>
</reference>
<keyword evidence="2" id="KW-1133">Transmembrane helix</keyword>
<organism evidence="4 5">
    <name type="scientific">Promethearchaeum syntrophicum</name>
    <dbReference type="NCBI Taxonomy" id="2594042"/>
    <lineage>
        <taxon>Archaea</taxon>
        <taxon>Promethearchaeati</taxon>
        <taxon>Promethearchaeota</taxon>
        <taxon>Promethearchaeia</taxon>
        <taxon>Promethearchaeales</taxon>
        <taxon>Promethearchaeaceae</taxon>
        <taxon>Promethearchaeum</taxon>
    </lineage>
</organism>
<accession>A0A5B9D829</accession>
<reference evidence="4 5" key="2">
    <citation type="journal article" date="2024" name="Int. J. Syst. Evol. Microbiol.">
        <title>Promethearchaeum syntrophicum gen. nov., sp. nov., an anaerobic, obligately syntrophic archaeon, the first isolate of the lineage 'Asgard' archaea, and proposal of the new archaeal phylum Promethearchaeota phyl. nov. and kingdom Promethearchaeati regn. nov.</title>
        <authorList>
            <person name="Imachi H."/>
            <person name="Nobu M.K."/>
            <person name="Kato S."/>
            <person name="Takaki Y."/>
            <person name="Miyazaki M."/>
            <person name="Miyata M."/>
            <person name="Ogawara M."/>
            <person name="Saito Y."/>
            <person name="Sakai S."/>
            <person name="Tahara Y.O."/>
            <person name="Takano Y."/>
            <person name="Tasumi E."/>
            <person name="Uematsu K."/>
            <person name="Yoshimura T."/>
            <person name="Itoh T."/>
            <person name="Ohkuma M."/>
            <person name="Takai K."/>
        </authorList>
    </citation>
    <scope>NUCLEOTIDE SEQUENCE [LARGE SCALE GENOMIC DNA]</scope>
    <source>
        <strain evidence="4 5">MK-D1</strain>
    </source>
</reference>
<dbReference type="KEGG" id="psyt:DSAG12_01037"/>
<feature type="transmembrane region" description="Helical" evidence="2">
    <location>
        <begin position="109"/>
        <end position="137"/>
    </location>
</feature>
<dbReference type="OrthoDB" id="70331at2157"/>
<feature type="compositionally biased region" description="Low complexity" evidence="1">
    <location>
        <begin position="231"/>
        <end position="248"/>
    </location>
</feature>
<evidence type="ECO:0000313" key="5">
    <source>
        <dbReference type="Proteomes" id="UP000321408"/>
    </source>
</evidence>
<feature type="transmembrane region" description="Helical" evidence="2">
    <location>
        <begin position="164"/>
        <end position="184"/>
    </location>
</feature>
<dbReference type="Proteomes" id="UP000321408">
    <property type="component" value="Chromosome"/>
</dbReference>
<keyword evidence="2" id="KW-0812">Transmembrane</keyword>
<evidence type="ECO:0000256" key="1">
    <source>
        <dbReference type="SAM" id="MobiDB-lite"/>
    </source>
</evidence>
<keyword evidence="2" id="KW-0472">Membrane</keyword>
<dbReference type="EMBL" id="CP042905">
    <property type="protein sequence ID" value="QEE15213.1"/>
    <property type="molecule type" value="Genomic_DNA"/>
</dbReference>
<keyword evidence="5" id="KW-1185">Reference proteome</keyword>
<sequence>MASSTSYAQGPPIPDLLYEMGAKLKKMSTWFWIIAITAFIGIIIGSIPILIWAFIYWADFLLYIGIGLMALVLLIVSCVGLYALYLYWQYMNTIKDLRDATGDPLFEKVYQYLLIGFILQFVGLSIVTFILNILIYIELEKWATLMEQELPTPEMANVTEGYKWMKIGTLVSVCVGIAILAVPLGQAKVGKALMAEYNSSQFGGIGTARPWPMISLGQGFAPAPTQSYGAPQPQTQTQQPPRTQPIPQQSEGITCPHCGVTTPKHLAGKFCGKCGKSYADSPSHQPTPASQTYKPVEDIARCQHCGAENPKGTVFCEVCGKSI</sequence>
<dbReference type="RefSeq" id="WP_147662131.1">
    <property type="nucleotide sequence ID" value="NZ_CP042905.2"/>
</dbReference>